<feature type="compositionally biased region" description="Polar residues" evidence="7">
    <location>
        <begin position="18"/>
        <end position="27"/>
    </location>
</feature>
<dbReference type="PANTHER" id="PTHR43895:SF152">
    <property type="entry name" value="SERINE_THREONINE-PROTEIN KINASE TOS3"/>
    <property type="match status" value="1"/>
</dbReference>
<dbReference type="InterPro" id="IPR011009">
    <property type="entry name" value="Kinase-like_dom_sf"/>
</dbReference>
<feature type="region of interest" description="Disordered" evidence="7">
    <location>
        <begin position="622"/>
        <end position="664"/>
    </location>
</feature>
<gene>
    <name evidence="9" type="ORF">FA09DRAFT_358593</name>
</gene>
<feature type="compositionally biased region" description="Low complexity" evidence="7">
    <location>
        <begin position="104"/>
        <end position="120"/>
    </location>
</feature>
<feature type="region of interest" description="Disordered" evidence="7">
    <location>
        <begin position="935"/>
        <end position="1223"/>
    </location>
</feature>
<evidence type="ECO:0000313" key="10">
    <source>
        <dbReference type="Proteomes" id="UP000245946"/>
    </source>
</evidence>
<feature type="compositionally biased region" description="Basic and acidic residues" evidence="7">
    <location>
        <begin position="428"/>
        <end position="440"/>
    </location>
</feature>
<dbReference type="CDD" id="cd14008">
    <property type="entry name" value="STKc_LKB1_CaMKK"/>
    <property type="match status" value="1"/>
</dbReference>
<keyword evidence="10" id="KW-1185">Reference proteome</keyword>
<feature type="region of interest" description="Disordered" evidence="7">
    <location>
        <begin position="1"/>
        <end position="169"/>
    </location>
</feature>
<dbReference type="RefSeq" id="XP_025600812.1">
    <property type="nucleotide sequence ID" value="XM_025744984.1"/>
</dbReference>
<dbReference type="GO" id="GO:0005524">
    <property type="term" value="F:ATP binding"/>
    <property type="evidence" value="ECO:0007669"/>
    <property type="project" value="UniProtKB-UniRule"/>
</dbReference>
<name>A0A316ZJR6_9BASI</name>
<feature type="compositionally biased region" description="Polar residues" evidence="7">
    <location>
        <begin position="992"/>
        <end position="1009"/>
    </location>
</feature>
<feature type="binding site" evidence="6">
    <location>
        <position position="318"/>
    </location>
    <ligand>
        <name>ATP</name>
        <dbReference type="ChEBI" id="CHEBI:30616"/>
    </ligand>
</feature>
<feature type="region of interest" description="Disordered" evidence="7">
    <location>
        <begin position="366"/>
        <end position="440"/>
    </location>
</feature>
<dbReference type="Gene3D" id="1.10.510.10">
    <property type="entry name" value="Transferase(Phosphotransferase) domain 1"/>
    <property type="match status" value="1"/>
</dbReference>
<evidence type="ECO:0000256" key="7">
    <source>
        <dbReference type="SAM" id="MobiDB-lite"/>
    </source>
</evidence>
<feature type="compositionally biased region" description="Polar residues" evidence="7">
    <location>
        <begin position="158"/>
        <end position="167"/>
    </location>
</feature>
<keyword evidence="3 6" id="KW-0547">Nucleotide-binding</keyword>
<dbReference type="GeneID" id="37272528"/>
<feature type="compositionally biased region" description="Low complexity" evidence="7">
    <location>
        <begin position="254"/>
        <end position="266"/>
    </location>
</feature>
<feature type="compositionally biased region" description="Low complexity" evidence="7">
    <location>
        <begin position="1068"/>
        <end position="1081"/>
    </location>
</feature>
<feature type="compositionally biased region" description="Pro residues" evidence="7">
    <location>
        <begin position="1190"/>
        <end position="1199"/>
    </location>
</feature>
<evidence type="ECO:0000256" key="4">
    <source>
        <dbReference type="ARBA" id="ARBA00022777"/>
    </source>
</evidence>
<feature type="compositionally biased region" description="Polar residues" evidence="7">
    <location>
        <begin position="646"/>
        <end position="659"/>
    </location>
</feature>
<evidence type="ECO:0000256" key="1">
    <source>
        <dbReference type="ARBA" id="ARBA00022527"/>
    </source>
</evidence>
<dbReference type="OrthoDB" id="68483at2759"/>
<dbReference type="Gene3D" id="3.30.200.20">
    <property type="entry name" value="Phosphorylase Kinase, domain 1"/>
    <property type="match status" value="2"/>
</dbReference>
<dbReference type="EMBL" id="KZ819285">
    <property type="protein sequence ID" value="PWO00534.1"/>
    <property type="molecule type" value="Genomic_DNA"/>
</dbReference>
<keyword evidence="4 9" id="KW-0418">Kinase</keyword>
<feature type="compositionally biased region" description="Polar residues" evidence="7">
    <location>
        <begin position="955"/>
        <end position="967"/>
    </location>
</feature>
<dbReference type="PROSITE" id="PS00107">
    <property type="entry name" value="PROTEIN_KINASE_ATP"/>
    <property type="match status" value="1"/>
</dbReference>
<dbReference type="Proteomes" id="UP000245946">
    <property type="component" value="Unassembled WGS sequence"/>
</dbReference>
<feature type="compositionally biased region" description="Polar residues" evidence="7">
    <location>
        <begin position="85"/>
        <end position="101"/>
    </location>
</feature>
<feature type="compositionally biased region" description="Acidic residues" evidence="7">
    <location>
        <begin position="1489"/>
        <end position="1501"/>
    </location>
</feature>
<dbReference type="SUPFAM" id="SSF56112">
    <property type="entry name" value="Protein kinase-like (PK-like)"/>
    <property type="match status" value="1"/>
</dbReference>
<feature type="compositionally biased region" description="Polar residues" evidence="7">
    <location>
        <begin position="1018"/>
        <end position="1027"/>
    </location>
</feature>
<dbReference type="InterPro" id="IPR000719">
    <property type="entry name" value="Prot_kinase_dom"/>
</dbReference>
<evidence type="ECO:0000256" key="5">
    <source>
        <dbReference type="ARBA" id="ARBA00022840"/>
    </source>
</evidence>
<feature type="region of interest" description="Disordered" evidence="7">
    <location>
        <begin position="1304"/>
        <end position="1328"/>
    </location>
</feature>
<dbReference type="Pfam" id="PF00069">
    <property type="entry name" value="Pkinase"/>
    <property type="match status" value="2"/>
</dbReference>
<protein>
    <submittedName>
        <fullName evidence="9">Kinase-like protein</fullName>
    </submittedName>
</protein>
<feature type="region of interest" description="Disordered" evidence="7">
    <location>
        <begin position="200"/>
        <end position="266"/>
    </location>
</feature>
<dbReference type="GO" id="GO:0004674">
    <property type="term" value="F:protein serine/threonine kinase activity"/>
    <property type="evidence" value="ECO:0007669"/>
    <property type="project" value="UniProtKB-KW"/>
</dbReference>
<dbReference type="SMART" id="SM00220">
    <property type="entry name" value="S_TKc"/>
    <property type="match status" value="1"/>
</dbReference>
<proteinExistence type="predicted"/>
<feature type="compositionally biased region" description="Low complexity" evidence="7">
    <location>
        <begin position="203"/>
        <end position="221"/>
    </location>
</feature>
<feature type="region of interest" description="Disordered" evidence="7">
    <location>
        <begin position="1449"/>
        <end position="1513"/>
    </location>
</feature>
<keyword evidence="5 6" id="KW-0067">ATP-binding</keyword>
<evidence type="ECO:0000256" key="3">
    <source>
        <dbReference type="ARBA" id="ARBA00022741"/>
    </source>
</evidence>
<evidence type="ECO:0000256" key="6">
    <source>
        <dbReference type="PROSITE-ProRule" id="PRU10141"/>
    </source>
</evidence>
<dbReference type="PANTHER" id="PTHR43895">
    <property type="entry name" value="CALCIUM/CALMODULIN-DEPENDENT PROTEIN KINASE KINASE-RELATED"/>
    <property type="match status" value="1"/>
</dbReference>
<dbReference type="GO" id="GO:0007165">
    <property type="term" value="P:signal transduction"/>
    <property type="evidence" value="ECO:0007669"/>
    <property type="project" value="TreeGrafter"/>
</dbReference>
<feature type="compositionally biased region" description="Polar residues" evidence="7">
    <location>
        <begin position="1207"/>
        <end position="1219"/>
    </location>
</feature>
<keyword evidence="1" id="KW-0723">Serine/threonine-protein kinase</keyword>
<feature type="region of interest" description="Disordered" evidence="7">
    <location>
        <begin position="736"/>
        <end position="755"/>
    </location>
</feature>
<feature type="compositionally biased region" description="Polar residues" evidence="7">
    <location>
        <begin position="974"/>
        <end position="983"/>
    </location>
</feature>
<evidence type="ECO:0000259" key="8">
    <source>
        <dbReference type="PROSITE" id="PS50011"/>
    </source>
</evidence>
<dbReference type="STRING" id="58919.A0A316ZJR6"/>
<reference evidence="9 10" key="1">
    <citation type="journal article" date="2018" name="Mol. Biol. Evol.">
        <title>Broad Genomic Sampling Reveals a Smut Pathogenic Ancestry of the Fungal Clade Ustilaginomycotina.</title>
        <authorList>
            <person name="Kijpornyongpan T."/>
            <person name="Mondo S.J."/>
            <person name="Barry K."/>
            <person name="Sandor L."/>
            <person name="Lee J."/>
            <person name="Lipzen A."/>
            <person name="Pangilinan J."/>
            <person name="LaButti K."/>
            <person name="Hainaut M."/>
            <person name="Henrissat B."/>
            <person name="Grigoriev I.V."/>
            <person name="Spatafora J.W."/>
            <person name="Aime M.C."/>
        </authorList>
    </citation>
    <scope>NUCLEOTIDE SEQUENCE [LARGE SCALE GENOMIC DNA]</scope>
    <source>
        <strain evidence="9 10">MCA 4186</strain>
    </source>
</reference>
<feature type="compositionally biased region" description="Polar residues" evidence="7">
    <location>
        <begin position="1120"/>
        <end position="1145"/>
    </location>
</feature>
<keyword evidence="2" id="KW-0808">Transferase</keyword>
<accession>A0A316ZJR6</accession>
<sequence length="1513" mass="160311">MRSVTQQQRGAGARHPLRSTSGSSLHCASSILSAPDPAASAAPSSQAAESSSGSLTPQGAGSQAQQLLAAVGAADRARLSPRASPGSSTPANRSAPASTRVSRAATPASSGSTTPASPGSLALSPGTGSHAQLYSAPALSAAMEEAQPTWAHPAPRSGVSSPASGSHTALPEVDYGALAATQAAACGMVAAPANGAARAQLQGRSSRSSTAASAAPSSGAATGTGHGGSSAAGPSTNPTSVSPHDSEASPPPSGSSTPSRSNSGRPQVLETHHLQLQTHTSGRRMINQYIIEDELGRGVHGKVRLARDTDTGERVAVKIVEREGRKRLGGGNAAWNSRNSAFAKGKSRDRPLTASSIISAASEGASGLATNDAEDSASHGDGASRQHHAHFAPVPPRSPGGSMSSAHVLALTARHGRWADSGPSRPTAADKELEREREKARERARKQLLWTTDKKVKREIALMKKCAHENVVRLKEVIDDPQSKKIFMVLEYMSGGEVQWKDERGFPTLTIAEARSTLRDVVLGLEYLHYQGIIHRDIKPANLLWDENRRVKISDFGVSHFSYALLVASGGLPSLDGDEERSRDPSLVDDHELAKTAGSPAFFAPELCLAGEAAPTASSEVRINGRTRVTPRMNTAESREFPWAEGQNSRGGTPSQELSQAARKQKPRITKAIDVWALGVTLYCLLFGHPPFTADNEFALFAVIPHEDYELPAFAGADRMRIGPRAKRWRTLPQWTDEEGDVHAEPDASEQDVGPAALSEDMRLLRELLDRLLEKDPEKRIKLEEVKKHPWLTRDLEDAPAWLSQTDPTQHPFVEVTHEEVEDALTGFSKIKLRIKRWQSKLLETLAGSRSRERSKSASHAHPPTLNLSGARPNGAVSHGASTPAARDMGDHHHSSLSQPTSAHGKSPGHSHRPGFFFRRQSTAADRVPSAVAELTALNSRESTRNRRARKYAGTRSQPASRPTSPDGTGVPKQASSHGSNTPDAEALLRNLSATSSRAQHSSLGSSARQMRPPVIQRRSTSRSSKTIDAARQMMPVFHRSSSESQTSEGHGFKLQTAPDGSLLVQPTASTRSSSKSARSSPLMSAGSGTSGPMWPSRRASANPGSESPRFSYDLLRAPTNDTVTAQPMSQSPPRQLGQRQTSRSRIGDIFRSVWHPSHGHATPTKSSSEWQRDGLSRRSSRSSRSRPPSAQPRAPPPSAFRAPDSVTPSTASQKSSMAESAHAPPFPSFGLTVDAIGAAVRVGPYGDADVPYSAPLPPRSLAAEEHRQRIVCSPSRPTSPVRVASTTSARRVDVDDVDVDLELSDDDDELGPDGRARGSYLRNDGRGWVMHRGEGAAASIGSSSLGISAPASEAHSSSSGPTASVTSFVTPSVEGGYNLFKPPYTGARGGSTITPLPIEPVQGDSSSALFSDLGPDHLKHVLAHRRGSSFGHELDDAAPPSAFRADRAAHEDHMSAGDADEGGIYSGTDDDRFADADESDLATSGVLDDAEEDDGDDDDGGGFSFEAGRHGR</sequence>
<dbReference type="PROSITE" id="PS50011">
    <property type="entry name" value="PROTEIN_KINASE_DOM"/>
    <property type="match status" value="1"/>
</dbReference>
<evidence type="ECO:0000256" key="2">
    <source>
        <dbReference type="ARBA" id="ARBA00022679"/>
    </source>
</evidence>
<dbReference type="InterPro" id="IPR017441">
    <property type="entry name" value="Protein_kinase_ATP_BS"/>
</dbReference>
<feature type="region of interest" description="Disordered" evidence="7">
    <location>
        <begin position="847"/>
        <end position="916"/>
    </location>
</feature>
<feature type="domain" description="Protein kinase" evidence="8">
    <location>
        <begin position="289"/>
        <end position="792"/>
    </location>
</feature>
<feature type="compositionally biased region" description="Low complexity" evidence="7">
    <location>
        <begin position="28"/>
        <end position="74"/>
    </location>
</feature>
<organism evidence="9 10">
    <name type="scientific">Tilletiopsis washingtonensis</name>
    <dbReference type="NCBI Taxonomy" id="58919"/>
    <lineage>
        <taxon>Eukaryota</taxon>
        <taxon>Fungi</taxon>
        <taxon>Dikarya</taxon>
        <taxon>Basidiomycota</taxon>
        <taxon>Ustilaginomycotina</taxon>
        <taxon>Exobasidiomycetes</taxon>
        <taxon>Entylomatales</taxon>
        <taxon>Entylomatales incertae sedis</taxon>
        <taxon>Tilletiopsis</taxon>
    </lineage>
</organism>
<evidence type="ECO:0000313" key="9">
    <source>
        <dbReference type="EMBL" id="PWO00534.1"/>
    </source>
</evidence>